<accession>A0A917HV58</accession>
<reference evidence="2" key="1">
    <citation type="journal article" date="2014" name="Int. J. Syst. Evol. Microbiol.">
        <title>Complete genome sequence of Corynebacterium casei LMG S-19264T (=DSM 44701T), isolated from a smear-ripened cheese.</title>
        <authorList>
            <consortium name="US DOE Joint Genome Institute (JGI-PGF)"/>
            <person name="Walter F."/>
            <person name="Albersmeier A."/>
            <person name="Kalinowski J."/>
            <person name="Ruckert C."/>
        </authorList>
    </citation>
    <scope>NUCLEOTIDE SEQUENCE</scope>
    <source>
        <strain evidence="2">CGMCC 1.15763</strain>
    </source>
</reference>
<dbReference type="Pfam" id="PF12146">
    <property type="entry name" value="Hydrolase_4"/>
    <property type="match status" value="1"/>
</dbReference>
<dbReference type="RefSeq" id="WP_188597827.1">
    <property type="nucleotide sequence ID" value="NZ_BMJW01000001.1"/>
</dbReference>
<name>A0A917HV58_9FLAO</name>
<dbReference type="SUPFAM" id="SSF53474">
    <property type="entry name" value="alpha/beta-Hydrolases"/>
    <property type="match status" value="1"/>
</dbReference>
<organism evidence="2 3">
    <name type="scientific">Polaribacter pacificus</name>
    <dbReference type="NCBI Taxonomy" id="1775173"/>
    <lineage>
        <taxon>Bacteria</taxon>
        <taxon>Pseudomonadati</taxon>
        <taxon>Bacteroidota</taxon>
        <taxon>Flavobacteriia</taxon>
        <taxon>Flavobacteriales</taxon>
        <taxon>Flavobacteriaceae</taxon>
    </lineage>
</organism>
<dbReference type="PANTHER" id="PTHR43689">
    <property type="entry name" value="HYDROLASE"/>
    <property type="match status" value="1"/>
</dbReference>
<dbReference type="AlphaFoldDB" id="A0A917HV58"/>
<evidence type="ECO:0000313" key="3">
    <source>
        <dbReference type="Proteomes" id="UP000633278"/>
    </source>
</evidence>
<dbReference type="InterPro" id="IPR029058">
    <property type="entry name" value="AB_hydrolase_fold"/>
</dbReference>
<dbReference type="Gene3D" id="3.40.50.1820">
    <property type="entry name" value="alpha/beta hydrolase"/>
    <property type="match status" value="1"/>
</dbReference>
<keyword evidence="3" id="KW-1185">Reference proteome</keyword>
<comment type="caution">
    <text evidence="2">The sequence shown here is derived from an EMBL/GenBank/DDBJ whole genome shotgun (WGS) entry which is preliminary data.</text>
</comment>
<gene>
    <name evidence="2" type="primary">bioH</name>
    <name evidence="2" type="ORF">GCM10011416_06430</name>
</gene>
<feature type="domain" description="Serine aminopeptidase S33" evidence="1">
    <location>
        <begin position="53"/>
        <end position="215"/>
    </location>
</feature>
<evidence type="ECO:0000313" key="2">
    <source>
        <dbReference type="EMBL" id="GGG92266.1"/>
    </source>
</evidence>
<protein>
    <submittedName>
        <fullName evidence="2">Alpha/beta hydrolase</fullName>
    </submittedName>
</protein>
<keyword evidence="2" id="KW-0378">Hydrolase</keyword>
<dbReference type="GO" id="GO:0016787">
    <property type="term" value="F:hydrolase activity"/>
    <property type="evidence" value="ECO:0007669"/>
    <property type="project" value="UniProtKB-KW"/>
</dbReference>
<dbReference type="InterPro" id="IPR022742">
    <property type="entry name" value="Hydrolase_4"/>
</dbReference>
<reference evidence="2" key="2">
    <citation type="submission" date="2020-09" db="EMBL/GenBank/DDBJ databases">
        <authorList>
            <person name="Sun Q."/>
            <person name="Zhou Y."/>
        </authorList>
    </citation>
    <scope>NUCLEOTIDE SEQUENCE</scope>
    <source>
        <strain evidence="2">CGMCC 1.15763</strain>
    </source>
</reference>
<sequence>MKRIYFLSGTMCNEDLWKKIFALKKEYIPVYIDITSASSFDEINDLIFQAIDTSAVLVGFSMGGFAALNFARLNPQKISKLILIAASDQPLSDAEIKLRKNTIQLLQDYPYKGISKTRINQFLHPDNQTNTEIIRLIKRMDQELGKDVLIRQLKATSERIDISKSLIHLTAPITLVGSQNDALVSYKKLEAMASKLPNAKLICIDHAGHMIPLEQPCKLSDILNHEICT</sequence>
<dbReference type="EMBL" id="BMJW01000001">
    <property type="protein sequence ID" value="GGG92266.1"/>
    <property type="molecule type" value="Genomic_DNA"/>
</dbReference>
<dbReference type="PANTHER" id="PTHR43689:SF8">
    <property type="entry name" value="ALPHA_BETA-HYDROLASES SUPERFAMILY PROTEIN"/>
    <property type="match status" value="1"/>
</dbReference>
<evidence type="ECO:0000259" key="1">
    <source>
        <dbReference type="Pfam" id="PF12146"/>
    </source>
</evidence>
<proteinExistence type="predicted"/>
<dbReference type="Proteomes" id="UP000633278">
    <property type="component" value="Unassembled WGS sequence"/>
</dbReference>